<protein>
    <submittedName>
        <fullName evidence="1">DUF4865 family protein</fullName>
    </submittedName>
</protein>
<sequence length="159" mass="18243">MIAMQYVITLPSDYPMDTIKNRIETKGHLLNHYPGLKFKAYLYSEKNSQEYPCTVNRYAPFYVWQNHEAMVSFLKSDGFKALCDQFGRPVIKTWFIDHLSLEPTQEHELALINCSDNASDISATNYADWSNIGVSWLSGQTSLTNTPPDCIYKIGYIAR</sequence>
<dbReference type="RefSeq" id="WP_124938206.1">
    <property type="nucleotide sequence ID" value="NZ_RJVQ01000007.1"/>
</dbReference>
<reference evidence="1 2" key="1">
    <citation type="submission" date="2018-11" db="EMBL/GenBank/DDBJ databases">
        <title>Vibrio LJC006 sp. nov., isolated from seawater during the bloom of the enteromorpha.</title>
        <authorList>
            <person name="Liang J."/>
        </authorList>
    </citation>
    <scope>NUCLEOTIDE SEQUENCE [LARGE SCALE GENOMIC DNA]</scope>
    <source>
        <strain evidence="1 2">LJC006</strain>
    </source>
</reference>
<dbReference type="AlphaFoldDB" id="A0A3N9TER9"/>
<dbReference type="Proteomes" id="UP000281112">
    <property type="component" value="Unassembled WGS sequence"/>
</dbReference>
<evidence type="ECO:0000313" key="1">
    <source>
        <dbReference type="EMBL" id="RQW62213.1"/>
    </source>
</evidence>
<dbReference type="InterPro" id="IPR032349">
    <property type="entry name" value="DUF4865"/>
</dbReference>
<keyword evidence="2" id="KW-1185">Reference proteome</keyword>
<evidence type="ECO:0000313" key="2">
    <source>
        <dbReference type="Proteomes" id="UP000281112"/>
    </source>
</evidence>
<accession>A0A3N9TER9</accession>
<comment type="caution">
    <text evidence="1">The sequence shown here is derived from an EMBL/GenBank/DDBJ whole genome shotgun (WGS) entry which is preliminary data.</text>
</comment>
<gene>
    <name evidence="1" type="ORF">EES38_15975</name>
</gene>
<dbReference type="OrthoDB" id="2065010at2"/>
<dbReference type="EMBL" id="RJVQ01000007">
    <property type="protein sequence ID" value="RQW62213.1"/>
    <property type="molecule type" value="Genomic_DNA"/>
</dbReference>
<dbReference type="Pfam" id="PF16157">
    <property type="entry name" value="DUF4865"/>
    <property type="match status" value="1"/>
</dbReference>
<organism evidence="1 2">
    <name type="scientific">Vibrio viridaestus</name>
    <dbReference type="NCBI Taxonomy" id="2487322"/>
    <lineage>
        <taxon>Bacteria</taxon>
        <taxon>Pseudomonadati</taxon>
        <taxon>Pseudomonadota</taxon>
        <taxon>Gammaproteobacteria</taxon>
        <taxon>Vibrionales</taxon>
        <taxon>Vibrionaceae</taxon>
        <taxon>Vibrio</taxon>
    </lineage>
</organism>
<proteinExistence type="predicted"/>
<name>A0A3N9TER9_9VIBR</name>